<feature type="compositionally biased region" description="Polar residues" evidence="1">
    <location>
        <begin position="743"/>
        <end position="752"/>
    </location>
</feature>
<dbReference type="SUPFAM" id="SSF56436">
    <property type="entry name" value="C-type lectin-like"/>
    <property type="match status" value="1"/>
</dbReference>
<dbReference type="InterPro" id="IPR016186">
    <property type="entry name" value="C-type_lectin-like/link_sf"/>
</dbReference>
<name>A0A7R9BUV3_9CRUS</name>
<accession>A0A7R9BUV3</accession>
<feature type="compositionally biased region" description="Basic and acidic residues" evidence="1">
    <location>
        <begin position="95"/>
        <end position="111"/>
    </location>
</feature>
<feature type="region of interest" description="Disordered" evidence="1">
    <location>
        <begin position="369"/>
        <end position="390"/>
    </location>
</feature>
<feature type="compositionally biased region" description="Polar residues" evidence="1">
    <location>
        <begin position="245"/>
        <end position="260"/>
    </location>
</feature>
<feature type="compositionally biased region" description="Polar residues" evidence="1">
    <location>
        <begin position="498"/>
        <end position="523"/>
    </location>
</feature>
<feature type="compositionally biased region" description="Basic and acidic residues" evidence="1">
    <location>
        <begin position="725"/>
        <end position="738"/>
    </location>
</feature>
<evidence type="ECO:0000256" key="2">
    <source>
        <dbReference type="SAM" id="SignalP"/>
    </source>
</evidence>
<feature type="compositionally biased region" description="Polar residues" evidence="1">
    <location>
        <begin position="298"/>
        <end position="314"/>
    </location>
</feature>
<feature type="region of interest" description="Disordered" evidence="1">
    <location>
        <begin position="95"/>
        <end position="139"/>
    </location>
</feature>
<feature type="compositionally biased region" description="Polar residues" evidence="1">
    <location>
        <begin position="369"/>
        <end position="380"/>
    </location>
</feature>
<sequence length="1271" mass="138359">MRWTFYAEIASFLLVTIVSGAIIPDSSLRNPTASLRTINDQPSDGISSIINNSSTTTASSVDPINTVVVRTEISSSSTKNSIRNETNLIFENPIRLKEGHGDDSSSREKTAKFANSNADSNILPEAGNGTRTDAGIQRTIDTVRPSVTSLDDFKETLGTSVSMRKASSDETGSSAGISQQFKQIPQQKNSSLLENHFSATKTELVPSTSSLGSSNLTDFVTKDSNANEKNVSGVSAERVHESSELKNSWVKSESIFPQNQTKEDHKSMASNVSKLASSETGNGSTNEPKISERVVHGTTESSNSSFKTSPSLPRNKTEKVEKFSPNPDFKTENSSKSQITISGSVERVHEISDISESFLKTDQFFAETQTKNTSSYVSPSRKQEIMANESRSEIEFPNSSDGFHAPSTLPNASLKSDLANQTQMIGDSSQNASKFPAAPASKIATKTQMFPDSPAERVPQASNTSEPFKKIEETSVRNETEKTANSSSASEFQRLAAENTSRTETKTPSASENVHQTSGNNGSLLKIDEISQQNLTKMMFLPEHQRIPEIRVSGHESIAPISSVAPIQNALENISDGSRNIHEAATEKIASSKMDKIPPQNQTDEVRERISEISPHEFVPSSNITTSPASTNASTSELKFSSISESVREASDANRLKTDQVPLQNLELPEQERLPEIRVSGQETSASNFPDLPTKNVLEIKPTFPSDTLSSSLQTADQIPQQNHPLEKFELPKQRNPEIRTSVPETGASNFPSTRSESQSSSPLNIPPNEPKLPISSVRVTPAVAANNEHFPKINQQIGNLVEERTPETNQQEVMNETSQCCGNRAGISLPISTATIRNRDSSSGPWVSNNRAVAPVVNSPRVTNASSDQGMHLSSLAEVRISSLQQPIFTSSSVTEQPLSGHQEFLAPTVTRRLSPITTTTTTIATPTDFGHSPALRQGPGSTVLKPGGEIAPKISNLINVLKGSIREGTVTSPTRVFDFPLTNQPEGFPGFQTRVGDSSPPAAALGSTCQTSSTTRLGDIDAFDADNDYMFSWTRTAQKFTWTEARDFCRANCMYPVSVEDSFKAAFLKERLEHHSPCSINIPTSKPPPHMTKIHPNTFNPLHNGKPRNKLQIDAKIKENTVQPHESAAVGGRLDSIWTSGRRCDVNLCAKSGESPFLFDGLWTWTDSGALLQMNDELGFSDWIRSAAASDSGDADCLALTSPSLRSDSFSSWQWMPRSCNNVLQPVVCQRRRRPLLAGVDESAKTLARVMLEKFLVTAKPYIGYPAFT</sequence>
<evidence type="ECO:0000259" key="3">
    <source>
        <dbReference type="SMART" id="SM00034"/>
    </source>
</evidence>
<feature type="region of interest" description="Disordered" evidence="1">
    <location>
        <begin position="723"/>
        <end position="774"/>
    </location>
</feature>
<dbReference type="AlphaFoldDB" id="A0A7R9BUV3"/>
<feature type="compositionally biased region" description="Low complexity" evidence="1">
    <location>
        <begin position="753"/>
        <end position="762"/>
    </location>
</feature>
<dbReference type="EMBL" id="OA885413">
    <property type="protein sequence ID" value="CAD7282010.1"/>
    <property type="molecule type" value="Genomic_DNA"/>
</dbReference>
<dbReference type="EMBL" id="CAJPEX010003376">
    <property type="protein sequence ID" value="CAG0922162.1"/>
    <property type="molecule type" value="Genomic_DNA"/>
</dbReference>
<feature type="domain" description="C-type lectin" evidence="3">
    <location>
        <begin position="1021"/>
        <end position="1232"/>
    </location>
</feature>
<feature type="signal peptide" evidence="2">
    <location>
        <begin position="1"/>
        <end position="20"/>
    </location>
</feature>
<dbReference type="InterPro" id="IPR001304">
    <property type="entry name" value="C-type_lectin-like"/>
</dbReference>
<dbReference type="InterPro" id="IPR016187">
    <property type="entry name" value="CTDL_fold"/>
</dbReference>
<feature type="compositionally biased region" description="Low complexity" evidence="1">
    <location>
        <begin position="620"/>
        <end position="636"/>
    </location>
</feature>
<feature type="chain" id="PRO_5036403055" description="C-type lectin domain-containing protein" evidence="2">
    <location>
        <begin position="21"/>
        <end position="1271"/>
    </location>
</feature>
<feature type="compositionally biased region" description="Basic and acidic residues" evidence="1">
    <location>
        <begin position="467"/>
        <end position="482"/>
    </location>
</feature>
<dbReference type="Gene3D" id="3.10.100.10">
    <property type="entry name" value="Mannose-Binding Protein A, subunit A"/>
    <property type="match status" value="1"/>
</dbReference>
<feature type="region of interest" description="Disordered" evidence="1">
    <location>
        <begin position="450"/>
        <end position="525"/>
    </location>
</feature>
<proteinExistence type="predicted"/>
<reference evidence="4" key="1">
    <citation type="submission" date="2020-11" db="EMBL/GenBank/DDBJ databases">
        <authorList>
            <person name="Tran Van P."/>
        </authorList>
    </citation>
    <scope>NUCLEOTIDE SEQUENCE</scope>
</reference>
<feature type="region of interest" description="Disordered" evidence="1">
    <location>
        <begin position="651"/>
        <end position="675"/>
    </location>
</feature>
<dbReference type="CDD" id="cd00037">
    <property type="entry name" value="CLECT"/>
    <property type="match status" value="1"/>
</dbReference>
<dbReference type="SMART" id="SM00034">
    <property type="entry name" value="CLECT"/>
    <property type="match status" value="1"/>
</dbReference>
<dbReference type="Proteomes" id="UP000678499">
    <property type="component" value="Unassembled WGS sequence"/>
</dbReference>
<feature type="compositionally biased region" description="Polar residues" evidence="1">
    <location>
        <begin position="332"/>
        <end position="341"/>
    </location>
</feature>
<feature type="compositionally biased region" description="Polar residues" evidence="1">
    <location>
        <begin position="268"/>
        <end position="288"/>
    </location>
</feature>
<gene>
    <name evidence="4" type="ORF">NMOB1V02_LOCUS9642</name>
</gene>
<organism evidence="4">
    <name type="scientific">Notodromas monacha</name>
    <dbReference type="NCBI Taxonomy" id="399045"/>
    <lineage>
        <taxon>Eukaryota</taxon>
        <taxon>Metazoa</taxon>
        <taxon>Ecdysozoa</taxon>
        <taxon>Arthropoda</taxon>
        <taxon>Crustacea</taxon>
        <taxon>Oligostraca</taxon>
        <taxon>Ostracoda</taxon>
        <taxon>Podocopa</taxon>
        <taxon>Podocopida</taxon>
        <taxon>Cypridocopina</taxon>
        <taxon>Cypridoidea</taxon>
        <taxon>Cyprididae</taxon>
        <taxon>Notodromas</taxon>
    </lineage>
</organism>
<keyword evidence="2" id="KW-0732">Signal</keyword>
<protein>
    <recommendedName>
        <fullName evidence="3">C-type lectin domain-containing protein</fullName>
    </recommendedName>
</protein>
<feature type="region of interest" description="Disordered" evidence="1">
    <location>
        <begin position="227"/>
        <end position="341"/>
    </location>
</feature>
<evidence type="ECO:0000256" key="1">
    <source>
        <dbReference type="SAM" id="MobiDB-lite"/>
    </source>
</evidence>
<evidence type="ECO:0000313" key="4">
    <source>
        <dbReference type="EMBL" id="CAD7282010.1"/>
    </source>
</evidence>
<feature type="region of interest" description="Disordered" evidence="1">
    <location>
        <begin position="614"/>
        <end position="637"/>
    </location>
</feature>
<evidence type="ECO:0000313" key="5">
    <source>
        <dbReference type="Proteomes" id="UP000678499"/>
    </source>
</evidence>
<keyword evidence="5" id="KW-1185">Reference proteome</keyword>